<organism evidence="1 2">
    <name type="scientific">Cichorium intybus</name>
    <name type="common">Chicory</name>
    <dbReference type="NCBI Taxonomy" id="13427"/>
    <lineage>
        <taxon>Eukaryota</taxon>
        <taxon>Viridiplantae</taxon>
        <taxon>Streptophyta</taxon>
        <taxon>Embryophyta</taxon>
        <taxon>Tracheophyta</taxon>
        <taxon>Spermatophyta</taxon>
        <taxon>Magnoliopsida</taxon>
        <taxon>eudicotyledons</taxon>
        <taxon>Gunneridae</taxon>
        <taxon>Pentapetalae</taxon>
        <taxon>asterids</taxon>
        <taxon>campanulids</taxon>
        <taxon>Asterales</taxon>
        <taxon>Asteraceae</taxon>
        <taxon>Cichorioideae</taxon>
        <taxon>Cichorieae</taxon>
        <taxon>Cichoriinae</taxon>
        <taxon>Cichorium</taxon>
    </lineage>
</organism>
<proteinExistence type="predicted"/>
<dbReference type="Proteomes" id="UP001055811">
    <property type="component" value="Linkage Group LG07"/>
</dbReference>
<gene>
    <name evidence="1" type="ORF">L2E82_39422</name>
</gene>
<evidence type="ECO:0000313" key="2">
    <source>
        <dbReference type="Proteomes" id="UP001055811"/>
    </source>
</evidence>
<protein>
    <submittedName>
        <fullName evidence="1">Uncharacterized protein</fullName>
    </submittedName>
</protein>
<evidence type="ECO:0000313" key="1">
    <source>
        <dbReference type="EMBL" id="KAI3709656.1"/>
    </source>
</evidence>
<accession>A0ACB9AI55</accession>
<reference evidence="2" key="1">
    <citation type="journal article" date="2022" name="Mol. Ecol. Resour.">
        <title>The genomes of chicory, endive, great burdock and yacon provide insights into Asteraceae palaeo-polyploidization history and plant inulin production.</title>
        <authorList>
            <person name="Fan W."/>
            <person name="Wang S."/>
            <person name="Wang H."/>
            <person name="Wang A."/>
            <person name="Jiang F."/>
            <person name="Liu H."/>
            <person name="Zhao H."/>
            <person name="Xu D."/>
            <person name="Zhang Y."/>
        </authorList>
    </citation>
    <scope>NUCLEOTIDE SEQUENCE [LARGE SCALE GENOMIC DNA]</scope>
    <source>
        <strain evidence="2">cv. Punajuju</strain>
    </source>
</reference>
<dbReference type="EMBL" id="CM042015">
    <property type="protein sequence ID" value="KAI3709656.1"/>
    <property type="molecule type" value="Genomic_DNA"/>
</dbReference>
<reference evidence="1 2" key="2">
    <citation type="journal article" date="2022" name="Mol. Ecol. Resour.">
        <title>The genomes of chicory, endive, great burdock and yacon provide insights into Asteraceae paleo-polyploidization history and plant inulin production.</title>
        <authorList>
            <person name="Fan W."/>
            <person name="Wang S."/>
            <person name="Wang H."/>
            <person name="Wang A."/>
            <person name="Jiang F."/>
            <person name="Liu H."/>
            <person name="Zhao H."/>
            <person name="Xu D."/>
            <person name="Zhang Y."/>
        </authorList>
    </citation>
    <scope>NUCLEOTIDE SEQUENCE [LARGE SCALE GENOMIC DNA]</scope>
    <source>
        <strain evidence="2">cv. Punajuju</strain>
        <tissue evidence="1">Leaves</tissue>
    </source>
</reference>
<sequence>MHPVPEEPNKLLQPVDKTLKTMAIEFAEYQVSVDIFITTQSYVDIASISVVPRTTGGQVYYYHPFSALSDPAKLYNDLRWNVTRPQGFEAVMRVRCSQGIQVQEYFGNFCKRIPTDIDLPAIDCDKSLMVTMKHDDKLQDGTECSFQCALLYTTVYGQRRIRVSTLSLPCTTMLSNLFRSADLDTQFSCFLKQAAIEIPTSALVQIREQVTNVCINILHSYRKFCATVSSSGQLILPEALKLLPLYTLALIKSIGLRSDGRIDERSFWINYVVPLSTQLAIPLVYPRMISIHDLNSKEADGCVIPDAIPLCSEHVSDDGIYLLENGEDCLVYIGNSVDPDIIGKLFGVSSFDEIPSQFVLQQNDNPLSKKLNEVINEIRSQRCNYLRMKLCKKGDQSGMLFFSYMVEDKSPNGPSYVEFLVHVHRQIQSKMS</sequence>
<keyword evidence="2" id="KW-1185">Reference proteome</keyword>
<name>A0ACB9AI55_CICIN</name>
<comment type="caution">
    <text evidence="1">The sequence shown here is derived from an EMBL/GenBank/DDBJ whole genome shotgun (WGS) entry which is preliminary data.</text>
</comment>